<evidence type="ECO:0000313" key="6">
    <source>
        <dbReference type="EMBL" id="KAE9110262.1"/>
    </source>
</evidence>
<gene>
    <name evidence="7" type="ORF">PF001_g17690</name>
    <name evidence="6" type="ORF">PF006_g20493</name>
    <name evidence="5" type="ORF">PF007_g14973</name>
    <name evidence="3" type="ORF">PF009_g12522</name>
    <name evidence="4" type="ORF">PF010_g20869</name>
</gene>
<evidence type="ECO:0000313" key="9">
    <source>
        <dbReference type="Proteomes" id="UP000437068"/>
    </source>
</evidence>
<evidence type="ECO:0000313" key="10">
    <source>
        <dbReference type="Proteomes" id="UP000440732"/>
    </source>
</evidence>
<feature type="signal peptide" evidence="2">
    <location>
        <begin position="1"/>
        <end position="18"/>
    </location>
</feature>
<accession>A0A6A3S5F0</accession>
<proteinExistence type="predicted"/>
<evidence type="ECO:0000313" key="4">
    <source>
        <dbReference type="EMBL" id="KAE9084342.1"/>
    </source>
</evidence>
<keyword evidence="1" id="KW-1133">Transmembrane helix</keyword>
<name>A0A6A3S5F0_9STRA</name>
<dbReference type="AlphaFoldDB" id="A0A6A3S5F0"/>
<feature type="chain" id="PRO_5036165959" evidence="2">
    <location>
        <begin position="19"/>
        <end position="87"/>
    </location>
</feature>
<dbReference type="Proteomes" id="UP000440732">
    <property type="component" value="Unassembled WGS sequence"/>
</dbReference>
<evidence type="ECO:0000313" key="11">
    <source>
        <dbReference type="Proteomes" id="UP000441208"/>
    </source>
</evidence>
<dbReference type="Proteomes" id="UP000488956">
    <property type="component" value="Unassembled WGS sequence"/>
</dbReference>
<dbReference type="EMBL" id="QXGF01000627">
    <property type="protein sequence ID" value="KAE8937574.1"/>
    <property type="molecule type" value="Genomic_DNA"/>
</dbReference>
<keyword evidence="1" id="KW-0812">Transmembrane</keyword>
<keyword evidence="2" id="KW-0732">Signal</keyword>
<evidence type="ECO:0000256" key="2">
    <source>
        <dbReference type="SAM" id="SignalP"/>
    </source>
</evidence>
<protein>
    <submittedName>
        <fullName evidence="6">Uncharacterized protein</fullName>
    </submittedName>
</protein>
<evidence type="ECO:0000313" key="12">
    <source>
        <dbReference type="Proteomes" id="UP000488956"/>
    </source>
</evidence>
<evidence type="ECO:0000256" key="1">
    <source>
        <dbReference type="SAM" id="Phobius"/>
    </source>
</evidence>
<dbReference type="EMBL" id="QXGE01001300">
    <property type="protein sequence ID" value="KAE9294628.1"/>
    <property type="molecule type" value="Genomic_DNA"/>
</dbReference>
<dbReference type="Proteomes" id="UP000437068">
    <property type="component" value="Unassembled WGS sequence"/>
</dbReference>
<feature type="transmembrane region" description="Helical" evidence="1">
    <location>
        <begin position="42"/>
        <end position="63"/>
    </location>
</feature>
<comment type="caution">
    <text evidence="6">The sequence shown here is derived from an EMBL/GenBank/DDBJ whole genome shotgun (WGS) entry which is preliminary data.</text>
</comment>
<evidence type="ECO:0000313" key="5">
    <source>
        <dbReference type="EMBL" id="KAE9101862.1"/>
    </source>
</evidence>
<sequence length="87" mass="9224">MKVILLTYVLYVAFVSHCGDEAGGSVQATDAKLRASCSRCVLAVACMACMKVILLTYVLYVAYVSHSVDEAGGVQATDAKLRASCSR</sequence>
<dbReference type="Proteomes" id="UP000441208">
    <property type="component" value="Unassembled WGS sequence"/>
</dbReference>
<organism evidence="6 10">
    <name type="scientific">Phytophthora fragariae</name>
    <dbReference type="NCBI Taxonomy" id="53985"/>
    <lineage>
        <taxon>Eukaryota</taxon>
        <taxon>Sar</taxon>
        <taxon>Stramenopiles</taxon>
        <taxon>Oomycota</taxon>
        <taxon>Peronosporomycetes</taxon>
        <taxon>Peronosporales</taxon>
        <taxon>Peronosporaceae</taxon>
        <taxon>Phytophthora</taxon>
    </lineage>
</organism>
<dbReference type="EMBL" id="QXFZ01000897">
    <property type="protein sequence ID" value="KAE9101862.1"/>
    <property type="molecule type" value="Genomic_DNA"/>
</dbReference>
<dbReference type="EMBL" id="QXGA01001790">
    <property type="protein sequence ID" value="KAE9110262.1"/>
    <property type="molecule type" value="Genomic_DNA"/>
</dbReference>
<dbReference type="EMBL" id="QXFX01001817">
    <property type="protein sequence ID" value="KAE9084342.1"/>
    <property type="molecule type" value="Genomic_DNA"/>
</dbReference>
<evidence type="ECO:0000313" key="7">
    <source>
        <dbReference type="EMBL" id="KAE9294628.1"/>
    </source>
</evidence>
<dbReference type="Proteomes" id="UP000429523">
    <property type="component" value="Unassembled WGS sequence"/>
</dbReference>
<keyword evidence="1" id="KW-0472">Membrane</keyword>
<evidence type="ECO:0000313" key="3">
    <source>
        <dbReference type="EMBL" id="KAE8937574.1"/>
    </source>
</evidence>
<reference evidence="8 9" key="1">
    <citation type="submission" date="2018-08" db="EMBL/GenBank/DDBJ databases">
        <title>Genomic investigation of the strawberry pathogen Phytophthora fragariae indicates pathogenicity is determined by transcriptional variation in three key races.</title>
        <authorList>
            <person name="Adams T.M."/>
            <person name="Armitage A.D."/>
            <person name="Sobczyk M.K."/>
            <person name="Bates H.J."/>
            <person name="Dunwell J.M."/>
            <person name="Nellist C.F."/>
            <person name="Harrison R.J."/>
        </authorList>
    </citation>
    <scope>NUCLEOTIDE SEQUENCE [LARGE SCALE GENOMIC DNA]</scope>
    <source>
        <strain evidence="7 9">A4</strain>
        <strain evidence="6 10">NOV-5</strain>
        <strain evidence="5 11">NOV-71</strain>
        <strain evidence="3 8">NOV-9</strain>
        <strain evidence="4 12">ONT-3</strain>
    </source>
</reference>
<evidence type="ECO:0000313" key="8">
    <source>
        <dbReference type="Proteomes" id="UP000429523"/>
    </source>
</evidence>